<evidence type="ECO:0000256" key="2">
    <source>
        <dbReference type="SAM" id="MobiDB-lite"/>
    </source>
</evidence>
<proteinExistence type="predicted"/>
<organism evidence="3 4">
    <name type="scientific">Rhizoctonia solani</name>
    <dbReference type="NCBI Taxonomy" id="456999"/>
    <lineage>
        <taxon>Eukaryota</taxon>
        <taxon>Fungi</taxon>
        <taxon>Dikarya</taxon>
        <taxon>Basidiomycota</taxon>
        <taxon>Agaricomycotina</taxon>
        <taxon>Agaricomycetes</taxon>
        <taxon>Cantharellales</taxon>
        <taxon>Ceratobasidiaceae</taxon>
        <taxon>Rhizoctonia</taxon>
    </lineage>
</organism>
<dbReference type="PANTHER" id="PTHR23159:SF60">
    <property type="entry name" value="SPINDLE ASSEMBLY ABNORMAL PROTEIN 4"/>
    <property type="match status" value="1"/>
</dbReference>
<dbReference type="Proteomes" id="UP000663827">
    <property type="component" value="Unassembled WGS sequence"/>
</dbReference>
<accession>A0A8H3E2H7</accession>
<gene>
    <name evidence="3" type="ORF">RDB_LOCUS58287</name>
</gene>
<evidence type="ECO:0000313" key="4">
    <source>
        <dbReference type="Proteomes" id="UP000663827"/>
    </source>
</evidence>
<keyword evidence="1" id="KW-0175">Coiled coil</keyword>
<feature type="region of interest" description="Disordered" evidence="2">
    <location>
        <begin position="823"/>
        <end position="843"/>
    </location>
</feature>
<comment type="caution">
    <text evidence="3">The sequence shown here is derived from an EMBL/GenBank/DDBJ whole genome shotgun (WGS) entry which is preliminary data.</text>
</comment>
<evidence type="ECO:0000256" key="1">
    <source>
        <dbReference type="SAM" id="Coils"/>
    </source>
</evidence>
<feature type="coiled-coil region" evidence="1">
    <location>
        <begin position="186"/>
        <end position="220"/>
    </location>
</feature>
<reference evidence="3" key="1">
    <citation type="submission" date="2021-01" db="EMBL/GenBank/DDBJ databases">
        <authorList>
            <person name="Kaushik A."/>
        </authorList>
    </citation>
    <scope>NUCLEOTIDE SEQUENCE</scope>
    <source>
        <strain evidence="3">AG5</strain>
    </source>
</reference>
<feature type="region of interest" description="Disordered" evidence="2">
    <location>
        <begin position="734"/>
        <end position="774"/>
    </location>
</feature>
<dbReference type="EMBL" id="CAJNJQ010001164">
    <property type="protein sequence ID" value="CAE7124143.1"/>
    <property type="molecule type" value="Genomic_DNA"/>
</dbReference>
<dbReference type="AlphaFoldDB" id="A0A8H3E2H7"/>
<evidence type="ECO:0000313" key="3">
    <source>
        <dbReference type="EMBL" id="CAE7124143.1"/>
    </source>
</evidence>
<dbReference type="PANTHER" id="PTHR23159">
    <property type="entry name" value="CENTROSOMAL PROTEIN 2"/>
    <property type="match status" value="1"/>
</dbReference>
<sequence>MQKIDPGLDHPVAIEILSLRDALSQQQRATQQAATQVQNYASEVSAASKKTRQLGAEITTLRAELDLLRAPRPAASPSPAEAELTLALRRANSRLEEIQTQLLEANTSVAHTLAERERSSDEVSEAYQLLEAARAREIELRAILAERDVEKRTYELALGEYAALVRDLEKREGMGVTHLNLKEALSAEEIERVKDLTTEVARAKADIESLQAQLDVERRASESERVRFAEVRTELGKREADDRSAAALVERYMKFSQHHTDVLQRALNDQSVRHSATVASLSQHTENLERALAAELTRTKRLQSSVDYLVEDLARESSGRRREIRIRLAIAGRTAKIEEDLRRWERRIREHPRSQPQQQTSDLLFGLRELEQFHSIVDSLGAPLTFRDASIPGSEDDTLPGPLARVLAAEVAVEGLAAELERETARRVELERERAQLSPVPILENPTYQFLDPEGHAHNSASMVPSSASISITSLQSSSGLSLATAETSTSISLDDNILAIPAALPVAVEPHPTPAKPTVDTPSAATSVPISLPTLPPPELLATSIISFPSDPPPPVAPVEAPEPQPLNDNPEIQSLLSQIPTALQRYTPFQNTFRDCHVTLATLRSELRQKPRSHLLAAVERLYDYNEDARVEIEIRIADEARKAHGFETMLHLSLANVLDDLRAFVDGSAPDIRKALETAERKRNELEHDIAAIKRPIYAPEDDEVKVEAPVSQPPPSPLWGRKMSLGPGLLGTGRPLLRRVPSGTLGHSRASSLGGDDHSEPSKDSLAGLGLKIPMPNTVPSPLASPMKPSSPLILERTRVTSMYRVGLGGSRSRLDILGRSTAVTPTSRQDVESDDGVE</sequence>
<name>A0A8H3E2H7_9AGAM</name>
<feature type="coiled-coil region" evidence="1">
    <location>
        <begin position="81"/>
        <end position="108"/>
    </location>
</feature>
<feature type="compositionally biased region" description="Low complexity" evidence="2">
    <location>
        <begin position="736"/>
        <end position="745"/>
    </location>
</feature>
<protein>
    <submittedName>
        <fullName evidence="3">Uncharacterized protein</fullName>
    </submittedName>
</protein>